<organism evidence="2 3">
    <name type="scientific">Austropuccinia psidii MF-1</name>
    <dbReference type="NCBI Taxonomy" id="1389203"/>
    <lineage>
        <taxon>Eukaryota</taxon>
        <taxon>Fungi</taxon>
        <taxon>Dikarya</taxon>
        <taxon>Basidiomycota</taxon>
        <taxon>Pucciniomycotina</taxon>
        <taxon>Pucciniomycetes</taxon>
        <taxon>Pucciniales</taxon>
        <taxon>Sphaerophragmiaceae</taxon>
        <taxon>Austropuccinia</taxon>
    </lineage>
</organism>
<accession>A0A9Q3E1M5</accession>
<evidence type="ECO:0000256" key="1">
    <source>
        <dbReference type="SAM" id="MobiDB-lite"/>
    </source>
</evidence>
<proteinExistence type="predicted"/>
<dbReference type="AlphaFoldDB" id="A0A9Q3E1M5"/>
<name>A0A9Q3E1M5_9BASI</name>
<evidence type="ECO:0000313" key="2">
    <source>
        <dbReference type="EMBL" id="MBW0512077.1"/>
    </source>
</evidence>
<dbReference type="Proteomes" id="UP000765509">
    <property type="component" value="Unassembled WGS sequence"/>
</dbReference>
<keyword evidence="3" id="KW-1185">Reference proteome</keyword>
<dbReference type="EMBL" id="AVOT02022581">
    <property type="protein sequence ID" value="MBW0512077.1"/>
    <property type="molecule type" value="Genomic_DNA"/>
</dbReference>
<reference evidence="2" key="1">
    <citation type="submission" date="2021-03" db="EMBL/GenBank/DDBJ databases">
        <title>Draft genome sequence of rust myrtle Austropuccinia psidii MF-1, a brazilian biotype.</title>
        <authorList>
            <person name="Quecine M.C."/>
            <person name="Pachon D.M.R."/>
            <person name="Bonatelli M.L."/>
            <person name="Correr F.H."/>
            <person name="Franceschini L.M."/>
            <person name="Leite T.F."/>
            <person name="Margarido G.R.A."/>
            <person name="Almeida C.A."/>
            <person name="Ferrarezi J.A."/>
            <person name="Labate C.A."/>
        </authorList>
    </citation>
    <scope>NUCLEOTIDE SEQUENCE</scope>
    <source>
        <strain evidence="2">MF-1</strain>
    </source>
</reference>
<evidence type="ECO:0000313" key="3">
    <source>
        <dbReference type="Proteomes" id="UP000765509"/>
    </source>
</evidence>
<feature type="compositionally biased region" description="Polar residues" evidence="1">
    <location>
        <begin position="12"/>
        <end position="23"/>
    </location>
</feature>
<feature type="region of interest" description="Disordered" evidence="1">
    <location>
        <begin position="1"/>
        <end position="47"/>
    </location>
</feature>
<gene>
    <name evidence="2" type="ORF">O181_051792</name>
</gene>
<sequence length="112" mass="12616">MTPALEKEGPVASTSSRTAQRSQEQSRKGKRQIQLTKTSPKKIPDPQIGAFKNQQCIQYGQNSYGIHSQGEGKDEKEFHMQIMDEIKHIKSSIDVQLGNFDNKLNKITSDIN</sequence>
<protein>
    <submittedName>
        <fullName evidence="2">Uncharacterized protein</fullName>
    </submittedName>
</protein>
<comment type="caution">
    <text evidence="2">The sequence shown here is derived from an EMBL/GenBank/DDBJ whole genome shotgun (WGS) entry which is preliminary data.</text>
</comment>